<dbReference type="RefSeq" id="WP_011752786.1">
    <property type="nucleotide sequence ID" value="NC_008698.1"/>
</dbReference>
<dbReference type="EMBL" id="CP000505">
    <property type="protein sequence ID" value="ABL78521.1"/>
    <property type="molecule type" value="Genomic_DNA"/>
</dbReference>
<feature type="transmembrane region" description="Helical" evidence="7">
    <location>
        <begin position="262"/>
        <end position="288"/>
    </location>
</feature>
<feature type="transmembrane region" description="Helical" evidence="7">
    <location>
        <begin position="159"/>
        <end position="180"/>
    </location>
</feature>
<organism evidence="8 9">
    <name type="scientific">Thermofilum pendens (strain DSM 2475 / Hrk 5)</name>
    <dbReference type="NCBI Taxonomy" id="368408"/>
    <lineage>
        <taxon>Archaea</taxon>
        <taxon>Thermoproteota</taxon>
        <taxon>Thermoprotei</taxon>
        <taxon>Thermofilales</taxon>
        <taxon>Thermofilaceae</taxon>
        <taxon>Thermofilum</taxon>
    </lineage>
</organism>
<dbReference type="Gene3D" id="1.20.1630.10">
    <property type="entry name" value="Formate dehydrogenase/DMSO reductase domain"/>
    <property type="match status" value="1"/>
</dbReference>
<dbReference type="PANTHER" id="PTHR34856">
    <property type="entry name" value="PROTEIN NRFD"/>
    <property type="match status" value="1"/>
</dbReference>
<dbReference type="PANTHER" id="PTHR34856:SF2">
    <property type="entry name" value="PROTEIN NRFD"/>
    <property type="match status" value="1"/>
</dbReference>
<dbReference type="eggNOG" id="arCOG02027">
    <property type="taxonomic scope" value="Archaea"/>
</dbReference>
<dbReference type="AlphaFoldDB" id="A1RZ91"/>
<gene>
    <name evidence="8" type="ordered locus">Tpen_1123</name>
</gene>
<dbReference type="InterPro" id="IPR005614">
    <property type="entry name" value="NrfD-like"/>
</dbReference>
<dbReference type="GeneID" id="4602018"/>
<keyword evidence="9" id="KW-1185">Reference proteome</keyword>
<feature type="transmembrane region" description="Helical" evidence="7">
    <location>
        <begin position="233"/>
        <end position="255"/>
    </location>
</feature>
<evidence type="ECO:0000256" key="2">
    <source>
        <dbReference type="ARBA" id="ARBA00008929"/>
    </source>
</evidence>
<comment type="similarity">
    <text evidence="2">Belongs to the NrfD family.</text>
</comment>
<dbReference type="InterPro" id="IPR052049">
    <property type="entry name" value="Electron_transfer_protein"/>
</dbReference>
<keyword evidence="5 7" id="KW-1133">Transmembrane helix</keyword>
<comment type="subcellular location">
    <subcellularLocation>
        <location evidence="1">Cell membrane</location>
        <topology evidence="1">Multi-pass membrane protein</topology>
    </subcellularLocation>
</comment>
<feature type="transmembrane region" description="Helical" evidence="7">
    <location>
        <begin position="44"/>
        <end position="61"/>
    </location>
</feature>
<keyword evidence="4 7" id="KW-0812">Transmembrane</keyword>
<feature type="transmembrane region" description="Helical" evidence="7">
    <location>
        <begin position="90"/>
        <end position="110"/>
    </location>
</feature>
<dbReference type="EnsemblBacteria" id="ABL78521">
    <property type="protein sequence ID" value="ABL78521"/>
    <property type="gene ID" value="Tpen_1123"/>
</dbReference>
<evidence type="ECO:0000256" key="7">
    <source>
        <dbReference type="SAM" id="Phobius"/>
    </source>
</evidence>
<dbReference type="HOGENOM" id="CLU_045348_1_0_2"/>
<evidence type="ECO:0000256" key="1">
    <source>
        <dbReference type="ARBA" id="ARBA00004651"/>
    </source>
</evidence>
<dbReference type="Pfam" id="PF03916">
    <property type="entry name" value="NrfD"/>
    <property type="match status" value="1"/>
</dbReference>
<evidence type="ECO:0000256" key="4">
    <source>
        <dbReference type="ARBA" id="ARBA00022692"/>
    </source>
</evidence>
<protein>
    <submittedName>
        <fullName evidence="8">Polysulphide reductase, NrfD</fullName>
    </submittedName>
</protein>
<keyword evidence="6 7" id="KW-0472">Membrane</keyword>
<evidence type="ECO:0000313" key="8">
    <source>
        <dbReference type="EMBL" id="ABL78521.1"/>
    </source>
</evidence>
<evidence type="ECO:0000313" key="9">
    <source>
        <dbReference type="Proteomes" id="UP000000641"/>
    </source>
</evidence>
<evidence type="ECO:0000256" key="6">
    <source>
        <dbReference type="ARBA" id="ARBA00023136"/>
    </source>
</evidence>
<feature type="transmembrane region" description="Helical" evidence="7">
    <location>
        <begin position="126"/>
        <end position="147"/>
    </location>
</feature>
<name>A1RZ91_THEPD</name>
<evidence type="ECO:0000256" key="5">
    <source>
        <dbReference type="ARBA" id="ARBA00022989"/>
    </source>
</evidence>
<sequence>MMFQEVWNPVIIGLFLWFAGIAGMGSVAYALMKLGKVEEKTKELSCVVFASIVLALVFVVADLSRPLNMPLAIIRSVLSGTFFYKLSTSWMTIGISLLSILLLLALLVLLRETVAKGLQKIVDAKWYLVLTGFVGFMVVIYSGFLIADAPGVPFWNNSLIPVLWILSASICAIAVLKILVHKPEVSNFLTKSGLAVDIAEAVALASLLNVSLYSGVEAARRSAEALVAGELAAAFWLLVVLVGVAVPMVLGFMLLRKEDRRLALLAAACALVGALALRILVLQAGIFLELSL</sequence>
<feature type="transmembrane region" description="Helical" evidence="7">
    <location>
        <begin position="192"/>
        <end position="213"/>
    </location>
</feature>
<proteinExistence type="inferred from homology"/>
<dbReference type="STRING" id="368408.Tpen_1123"/>
<dbReference type="KEGG" id="tpe:Tpen_1123"/>
<dbReference type="Proteomes" id="UP000000641">
    <property type="component" value="Chromosome"/>
</dbReference>
<feature type="transmembrane region" description="Helical" evidence="7">
    <location>
        <begin position="6"/>
        <end position="32"/>
    </location>
</feature>
<evidence type="ECO:0000256" key="3">
    <source>
        <dbReference type="ARBA" id="ARBA00022475"/>
    </source>
</evidence>
<accession>A1RZ91</accession>
<keyword evidence="3" id="KW-1003">Cell membrane</keyword>
<dbReference type="GO" id="GO:0005886">
    <property type="term" value="C:plasma membrane"/>
    <property type="evidence" value="ECO:0007669"/>
    <property type="project" value="UniProtKB-SubCell"/>
</dbReference>
<reference evidence="9" key="1">
    <citation type="journal article" date="2008" name="J. Bacteriol.">
        <title>Genome sequence of Thermofilum pendens reveals an exceptional loss of biosynthetic pathways without genome reduction.</title>
        <authorList>
            <person name="Anderson I."/>
            <person name="Rodriguez J."/>
            <person name="Susanti D."/>
            <person name="Porat I."/>
            <person name="Reich C."/>
            <person name="Ulrich L.E."/>
            <person name="Elkins J.G."/>
            <person name="Mavromatis K."/>
            <person name="Lykidis A."/>
            <person name="Kim E."/>
            <person name="Thompson L.S."/>
            <person name="Nolan M."/>
            <person name="Land M."/>
            <person name="Copeland A."/>
            <person name="Lapidus A."/>
            <person name="Lucas S."/>
            <person name="Detter C."/>
            <person name="Zhulin I.B."/>
            <person name="Olsen G.J."/>
            <person name="Whitman W."/>
            <person name="Mukhopadhyay B."/>
            <person name="Bristow J."/>
            <person name="Kyrpides N."/>
        </authorList>
    </citation>
    <scope>NUCLEOTIDE SEQUENCE [LARGE SCALE GENOMIC DNA]</scope>
    <source>
        <strain evidence="9">DSM 2475 / Hrk 5</strain>
    </source>
</reference>
<dbReference type="OrthoDB" id="33426at2157"/>